<keyword evidence="1" id="KW-1133">Transmembrane helix</keyword>
<evidence type="ECO:0000313" key="4">
    <source>
        <dbReference type="EMBL" id="MBB4448494.1"/>
    </source>
</evidence>
<dbReference type="Proteomes" id="UP000576087">
    <property type="component" value="Unassembled WGS sequence"/>
</dbReference>
<gene>
    <name evidence="3" type="ORF">GGE31_004417</name>
    <name evidence="2" type="ORF">GGE33_004458</name>
    <name evidence="4" type="ORF">GGE35_004340</name>
</gene>
<evidence type="ECO:0000313" key="6">
    <source>
        <dbReference type="Proteomes" id="UP000524535"/>
    </source>
</evidence>
<dbReference type="Proteomes" id="UP000520770">
    <property type="component" value="Unassembled WGS sequence"/>
</dbReference>
<dbReference type="Proteomes" id="UP000524535">
    <property type="component" value="Unassembled WGS sequence"/>
</dbReference>
<dbReference type="EMBL" id="JACIGW010000006">
    <property type="protein sequence ID" value="MBB4350684.1"/>
    <property type="molecule type" value="Genomic_DNA"/>
</dbReference>
<evidence type="ECO:0000313" key="5">
    <source>
        <dbReference type="Proteomes" id="UP000520770"/>
    </source>
</evidence>
<comment type="caution">
    <text evidence="2">The sequence shown here is derived from an EMBL/GenBank/DDBJ whole genome shotgun (WGS) entry which is preliminary data.</text>
</comment>
<dbReference type="EMBL" id="JACIHM010000007">
    <property type="protein sequence ID" value="MBB4448494.1"/>
    <property type="molecule type" value="Genomic_DNA"/>
</dbReference>
<keyword evidence="1" id="KW-0472">Membrane</keyword>
<evidence type="ECO:0000313" key="3">
    <source>
        <dbReference type="EMBL" id="MBB4413879.1"/>
    </source>
</evidence>
<accession>A0A7W6SBG4</accession>
<name>A0A7W6SBG4_9HYPH</name>
<dbReference type="RefSeq" id="WP_183827802.1">
    <property type="nucleotide sequence ID" value="NZ_JACIGW010000006.1"/>
</dbReference>
<evidence type="ECO:0000313" key="7">
    <source>
        <dbReference type="Proteomes" id="UP000576087"/>
    </source>
</evidence>
<evidence type="ECO:0000313" key="2">
    <source>
        <dbReference type="EMBL" id="MBB4350684.1"/>
    </source>
</evidence>
<evidence type="ECO:0000256" key="1">
    <source>
        <dbReference type="SAM" id="Phobius"/>
    </source>
</evidence>
<keyword evidence="6" id="KW-1185">Reference proteome</keyword>
<proteinExistence type="predicted"/>
<dbReference type="AlphaFoldDB" id="A0A7W6SBG4"/>
<sequence length="51" mass="5300">MTDAQVGLLVATPIIIGFALTLQRMGVLQRTGTLSAVAASVIIAGMLFLQQ</sequence>
<feature type="transmembrane region" description="Helical" evidence="1">
    <location>
        <begin position="6"/>
        <end position="22"/>
    </location>
</feature>
<protein>
    <submittedName>
        <fullName evidence="2">Uncharacterized protein</fullName>
    </submittedName>
</protein>
<feature type="transmembrane region" description="Helical" evidence="1">
    <location>
        <begin position="34"/>
        <end position="50"/>
    </location>
</feature>
<reference evidence="5 6" key="1">
    <citation type="submission" date="2020-08" db="EMBL/GenBank/DDBJ databases">
        <title>Genomic Encyclopedia of Type Strains, Phase IV (KMG-V): Genome sequencing to study the core and pangenomes of soil and plant-associated prokaryotes.</title>
        <authorList>
            <person name="Whitman W."/>
        </authorList>
    </citation>
    <scope>NUCLEOTIDE SEQUENCE [LARGE SCALE GENOMIC DNA]</scope>
    <source>
        <strain evidence="3 6">SEMIA 444</strain>
        <strain evidence="2 5">SEMIA 448</strain>
        <strain evidence="4 7">SEMIA 452</strain>
    </source>
</reference>
<keyword evidence="1" id="KW-0812">Transmembrane</keyword>
<organism evidence="2 5">
    <name type="scientific">Aliirhizobium cellulosilyticum</name>
    <dbReference type="NCBI Taxonomy" id="393664"/>
    <lineage>
        <taxon>Bacteria</taxon>
        <taxon>Pseudomonadati</taxon>
        <taxon>Pseudomonadota</taxon>
        <taxon>Alphaproteobacteria</taxon>
        <taxon>Hyphomicrobiales</taxon>
        <taxon>Rhizobiaceae</taxon>
        <taxon>Aliirhizobium</taxon>
    </lineage>
</organism>
<dbReference type="EMBL" id="JACIGY010000007">
    <property type="protein sequence ID" value="MBB4413879.1"/>
    <property type="molecule type" value="Genomic_DNA"/>
</dbReference>